<evidence type="ECO:0000313" key="1">
    <source>
        <dbReference type="EMBL" id="MTW11407.1"/>
    </source>
</evidence>
<organism evidence="1 2">
    <name type="scientific">Massilia eburnea</name>
    <dbReference type="NCBI Taxonomy" id="1776165"/>
    <lineage>
        <taxon>Bacteria</taxon>
        <taxon>Pseudomonadati</taxon>
        <taxon>Pseudomonadota</taxon>
        <taxon>Betaproteobacteria</taxon>
        <taxon>Burkholderiales</taxon>
        <taxon>Oxalobacteraceae</taxon>
        <taxon>Telluria group</taxon>
        <taxon>Massilia</taxon>
    </lineage>
</organism>
<accession>A0A6L6QHN3</accession>
<keyword evidence="2" id="KW-1185">Reference proteome</keyword>
<protein>
    <submittedName>
        <fullName evidence="1">Uncharacterized protein</fullName>
    </submittedName>
</protein>
<comment type="caution">
    <text evidence="1">The sequence shown here is derived from an EMBL/GenBank/DDBJ whole genome shotgun (WGS) entry which is preliminary data.</text>
</comment>
<dbReference type="Proteomes" id="UP000472320">
    <property type="component" value="Unassembled WGS sequence"/>
</dbReference>
<reference evidence="1 2" key="1">
    <citation type="submission" date="2019-11" db="EMBL/GenBank/DDBJ databases">
        <title>Type strains purchased from KCTC, JCM and DSMZ.</title>
        <authorList>
            <person name="Lu H."/>
        </authorList>
    </citation>
    <scope>NUCLEOTIDE SEQUENCE [LARGE SCALE GENOMIC DNA]</scope>
    <source>
        <strain evidence="1 2">JCM 31587</strain>
    </source>
</reference>
<dbReference type="RefSeq" id="WP_155454366.1">
    <property type="nucleotide sequence ID" value="NZ_WNKX01000008.1"/>
</dbReference>
<dbReference type="OrthoDB" id="8777746at2"/>
<proteinExistence type="predicted"/>
<dbReference type="EMBL" id="WNKX01000008">
    <property type="protein sequence ID" value="MTW11407.1"/>
    <property type="molecule type" value="Genomic_DNA"/>
</dbReference>
<name>A0A6L6QHN3_9BURK</name>
<sequence length="174" mass="18473">MSAPITFTTMSAPESSLSDHATALIISMAKLRTAASNVTELLEQAGFAGQRGDTADDLHQALAIHDHLVQEFNVKVRTSTGTTTFCTCAANAAGAAAAELERQGDTPCGITVTPADPDQRSLAAAHRFMQVADPLETALKDPTIGRALRTFARKHPARRLPTTDFKSLAANDRD</sequence>
<dbReference type="AlphaFoldDB" id="A0A6L6QHN3"/>
<evidence type="ECO:0000313" key="2">
    <source>
        <dbReference type="Proteomes" id="UP000472320"/>
    </source>
</evidence>
<gene>
    <name evidence="1" type="ORF">GM658_12450</name>
</gene>